<proteinExistence type="predicted"/>
<dbReference type="InterPro" id="IPR004386">
    <property type="entry name" value="Toxin_YafQ-like"/>
</dbReference>
<sequence>MLEVHYSTDFDKDVRRLIRRHPSLVDELFAIIEDVLAVKGRVDDAYGPHVLSNRGGHYNGCMEFHLTDNVLVLFSPPLPDKSVTMRRICTHAELTSGVFGREWPND</sequence>
<dbReference type="EMBL" id="QDAG01000008">
    <property type="protein sequence ID" value="KAE8127527.1"/>
    <property type="molecule type" value="Genomic_DNA"/>
</dbReference>
<dbReference type="Gene3D" id="3.30.2310.20">
    <property type="entry name" value="RelE-like"/>
    <property type="match status" value="1"/>
</dbReference>
<accession>A0A5N6RZU5</accession>
<dbReference type="Pfam" id="PF15738">
    <property type="entry name" value="YafQ_toxin"/>
    <property type="match status" value="1"/>
</dbReference>
<dbReference type="Proteomes" id="UP000325415">
    <property type="component" value="Unassembled WGS sequence"/>
</dbReference>
<reference evidence="1 2" key="1">
    <citation type="submission" date="2018-04" db="EMBL/GenBank/DDBJ databases">
        <authorList>
            <person name="Eckel V.P."/>
            <person name="Vogel R.F."/>
        </authorList>
    </citation>
    <scope>NUCLEOTIDE SEQUENCE [LARGE SCALE GENOMIC DNA]</scope>
    <source>
        <strain evidence="2">TMW 2.1764</strain>
    </source>
</reference>
<evidence type="ECO:0000313" key="2">
    <source>
        <dbReference type="Proteomes" id="UP000325415"/>
    </source>
</evidence>
<name>A0A5N6RZU5_9BIFI</name>
<organism evidence="1 2">
    <name type="scientific">Bifidobacterium tibiigranuli</name>
    <dbReference type="NCBI Taxonomy" id="2172043"/>
    <lineage>
        <taxon>Bacteria</taxon>
        <taxon>Bacillati</taxon>
        <taxon>Actinomycetota</taxon>
        <taxon>Actinomycetes</taxon>
        <taxon>Bifidobacteriales</taxon>
        <taxon>Bifidobacteriaceae</taxon>
        <taxon>Bifidobacterium</taxon>
    </lineage>
</organism>
<dbReference type="OrthoDB" id="7030467at2"/>
<gene>
    <name evidence="1" type="ORF">DDE84_08650</name>
</gene>
<evidence type="ECO:0000313" key="1">
    <source>
        <dbReference type="EMBL" id="KAE8127527.1"/>
    </source>
</evidence>
<dbReference type="RefSeq" id="WP_152581293.1">
    <property type="nucleotide sequence ID" value="NZ_JALCCS010000024.1"/>
</dbReference>
<dbReference type="GeneID" id="78127749"/>
<protein>
    <submittedName>
        <fullName evidence="1">Type II toxin-antitoxin system mRNA interferase toxin, RelE/StbE family</fullName>
    </submittedName>
</protein>
<comment type="caution">
    <text evidence="1">The sequence shown here is derived from an EMBL/GenBank/DDBJ whole genome shotgun (WGS) entry which is preliminary data.</text>
</comment>
<dbReference type="InterPro" id="IPR035093">
    <property type="entry name" value="RelE/ParE_toxin_dom_sf"/>
</dbReference>
<keyword evidence="2" id="KW-1185">Reference proteome</keyword>
<dbReference type="SUPFAM" id="SSF143011">
    <property type="entry name" value="RelE-like"/>
    <property type="match status" value="1"/>
</dbReference>
<dbReference type="AlphaFoldDB" id="A0A5N6RZU5"/>